<dbReference type="GO" id="GO:0005548">
    <property type="term" value="F:phospholipid transporter activity"/>
    <property type="evidence" value="ECO:0007669"/>
    <property type="project" value="TreeGrafter"/>
</dbReference>
<evidence type="ECO:0000256" key="4">
    <source>
        <dbReference type="ARBA" id="ARBA00011380"/>
    </source>
</evidence>
<dbReference type="AlphaFoldDB" id="A0A1I0AVW5"/>
<evidence type="ECO:0000256" key="3">
    <source>
        <dbReference type="ARBA" id="ARBA00007556"/>
    </source>
</evidence>
<comment type="subcellular location">
    <subcellularLocation>
        <location evidence="2 12">Cell inner membrane</location>
        <topology evidence="2 12">Multi-pass membrane protein</topology>
    </subcellularLocation>
</comment>
<evidence type="ECO:0000313" key="14">
    <source>
        <dbReference type="Proteomes" id="UP000198762"/>
    </source>
</evidence>
<comment type="caution">
    <text evidence="12">Lacks conserved residue(s) required for the propagation of feature annotation.</text>
</comment>
<sequence length="264" mass="27869">MASALMNRIARVGRRGLDTLASLGRAGFFLWRSLVGAPNPSVGGPLLIQQIYRIGVLSLAIVIVSGLFIGMVLALQGYTILTDFGSESAIGQMIALTLLRELGPVVTALLFAGRAGSALTAEIGLMKATEQLSSMEMMGVDPLRRVMAPRLWAGFISMPLLALIFSVVGIWGGMLVGVEWLGVFEGSYWGNMQASVAFADDVVNGVIKSLVFGVACTWIAVYQGYDCVPTSAGISAATTRTVVFSSLTVLGLDFVLTAVMFGSF</sequence>
<evidence type="ECO:0000256" key="10">
    <source>
        <dbReference type="ARBA" id="ARBA00022989"/>
    </source>
</evidence>
<keyword evidence="7" id="KW-1003">Cell membrane</keyword>
<feature type="transmembrane region" description="Helical" evidence="12">
    <location>
        <begin position="242"/>
        <end position="261"/>
    </location>
</feature>
<dbReference type="Pfam" id="PF02405">
    <property type="entry name" value="MlaE"/>
    <property type="match status" value="1"/>
</dbReference>
<accession>A0A1I0AVW5</accession>
<organism evidence="13 14">
    <name type="scientific">Marinobacter segnicrescens</name>
    <dbReference type="NCBI Taxonomy" id="430453"/>
    <lineage>
        <taxon>Bacteria</taxon>
        <taxon>Pseudomonadati</taxon>
        <taxon>Pseudomonadota</taxon>
        <taxon>Gammaproteobacteria</taxon>
        <taxon>Pseudomonadales</taxon>
        <taxon>Marinobacteraceae</taxon>
        <taxon>Marinobacter</taxon>
    </lineage>
</organism>
<evidence type="ECO:0000256" key="9">
    <source>
        <dbReference type="ARBA" id="ARBA00022692"/>
    </source>
</evidence>
<name>A0A1I0AVW5_9GAMM</name>
<keyword evidence="11 12" id="KW-0472">Membrane</keyword>
<evidence type="ECO:0000256" key="6">
    <source>
        <dbReference type="ARBA" id="ARBA00022448"/>
    </source>
</evidence>
<feature type="transmembrane region" description="Helical" evidence="12">
    <location>
        <begin position="51"/>
        <end position="75"/>
    </location>
</feature>
<evidence type="ECO:0000256" key="5">
    <source>
        <dbReference type="ARBA" id="ARBA00020857"/>
    </source>
</evidence>
<protein>
    <recommendedName>
        <fullName evidence="5">Intermembrane phospholipid transport system permease protein MlaE</fullName>
    </recommendedName>
</protein>
<feature type="transmembrane region" description="Helical" evidence="12">
    <location>
        <begin position="151"/>
        <end position="182"/>
    </location>
</feature>
<comment type="function">
    <text evidence="1">Part of the ABC transporter complex MlaFEDB, which is involved in a phospholipid transport pathway that maintains lipid asymmetry in the outer membrane by retrograde trafficking of phospholipids from the outer membrane to the inner membrane. Probably responsible for the translocation of the substrate across the membrane.</text>
</comment>
<keyword evidence="10 12" id="KW-1133">Transmembrane helix</keyword>
<evidence type="ECO:0000256" key="12">
    <source>
        <dbReference type="RuleBase" id="RU362044"/>
    </source>
</evidence>
<dbReference type="PANTHER" id="PTHR30188:SF4">
    <property type="entry name" value="PROTEIN TRIGALACTOSYLDIACYLGLYCEROL 1, CHLOROPLASTIC"/>
    <property type="match status" value="1"/>
</dbReference>
<dbReference type="NCBIfam" id="TIGR00056">
    <property type="entry name" value="MlaE family lipid ABC transporter permease subunit"/>
    <property type="match status" value="1"/>
</dbReference>
<evidence type="ECO:0000313" key="13">
    <source>
        <dbReference type="EMBL" id="SES98557.1"/>
    </source>
</evidence>
<feature type="transmembrane region" description="Helical" evidence="12">
    <location>
        <begin position="202"/>
        <end position="221"/>
    </location>
</feature>
<comment type="similarity">
    <text evidence="3 12">Belongs to the MlaE permease family.</text>
</comment>
<keyword evidence="9 12" id="KW-0812">Transmembrane</keyword>
<evidence type="ECO:0000256" key="11">
    <source>
        <dbReference type="ARBA" id="ARBA00023136"/>
    </source>
</evidence>
<dbReference type="EMBL" id="FOHZ01000003">
    <property type="protein sequence ID" value="SES98557.1"/>
    <property type="molecule type" value="Genomic_DNA"/>
</dbReference>
<dbReference type="InterPro" id="IPR003453">
    <property type="entry name" value="ABC_MlaE_roteobac"/>
</dbReference>
<evidence type="ECO:0000256" key="8">
    <source>
        <dbReference type="ARBA" id="ARBA00022519"/>
    </source>
</evidence>
<gene>
    <name evidence="13" type="ORF">SAMN04487962_103127</name>
</gene>
<dbReference type="PANTHER" id="PTHR30188">
    <property type="entry name" value="ABC TRANSPORTER PERMEASE PROTEIN-RELATED"/>
    <property type="match status" value="1"/>
</dbReference>
<dbReference type="InterPro" id="IPR030802">
    <property type="entry name" value="Permease_MalE"/>
</dbReference>
<dbReference type="Proteomes" id="UP000198762">
    <property type="component" value="Unassembled WGS sequence"/>
</dbReference>
<dbReference type="GO" id="GO:0043190">
    <property type="term" value="C:ATP-binding cassette (ABC) transporter complex"/>
    <property type="evidence" value="ECO:0007669"/>
    <property type="project" value="InterPro"/>
</dbReference>
<dbReference type="InterPro" id="IPR053408">
    <property type="entry name" value="MlaE_Permease"/>
</dbReference>
<keyword evidence="8 12" id="KW-0997">Cell inner membrane</keyword>
<dbReference type="NCBIfam" id="NF033619">
    <property type="entry name" value="perm_MlaE_1"/>
    <property type="match status" value="1"/>
</dbReference>
<evidence type="ECO:0000256" key="1">
    <source>
        <dbReference type="ARBA" id="ARBA00002460"/>
    </source>
</evidence>
<keyword evidence="6" id="KW-0813">Transport</keyword>
<reference evidence="14" key="1">
    <citation type="submission" date="2016-10" db="EMBL/GenBank/DDBJ databases">
        <authorList>
            <person name="Varghese N."/>
            <person name="Submissions S."/>
        </authorList>
    </citation>
    <scope>NUCLEOTIDE SEQUENCE [LARGE SCALE GENOMIC DNA]</scope>
    <source>
        <strain evidence="14">CGMCC 1.6489</strain>
    </source>
</reference>
<evidence type="ECO:0000256" key="7">
    <source>
        <dbReference type="ARBA" id="ARBA00022475"/>
    </source>
</evidence>
<evidence type="ECO:0000256" key="2">
    <source>
        <dbReference type="ARBA" id="ARBA00004429"/>
    </source>
</evidence>
<dbReference type="STRING" id="430453.SAMN04487962_103127"/>
<proteinExistence type="inferred from homology"/>
<keyword evidence="14" id="KW-1185">Reference proteome</keyword>
<comment type="subunit">
    <text evidence="4">The complex is composed of two ATP-binding proteins (MlaF), two transmembrane proteins (MlaE), two cytoplasmic solute-binding proteins (MlaB) and six periplasmic solute-binding proteins (MlaD).</text>
</comment>